<feature type="region of interest" description="Disordered" evidence="1">
    <location>
        <begin position="48"/>
        <end position="67"/>
    </location>
</feature>
<reference evidence="3" key="2">
    <citation type="journal article" date="2017" name="Nat. Plants">
        <title>The Aegilops tauschii genome reveals multiple impacts of transposons.</title>
        <authorList>
            <person name="Zhao G."/>
            <person name="Zou C."/>
            <person name="Li K."/>
            <person name="Wang K."/>
            <person name="Li T."/>
            <person name="Gao L."/>
            <person name="Zhang X."/>
            <person name="Wang H."/>
            <person name="Yang Z."/>
            <person name="Liu X."/>
            <person name="Jiang W."/>
            <person name="Mao L."/>
            <person name="Kong X."/>
            <person name="Jiao Y."/>
            <person name="Jia J."/>
        </authorList>
    </citation>
    <scope>NUCLEOTIDE SEQUENCE [LARGE SCALE GENOMIC DNA]</scope>
    <source>
        <strain evidence="3">cv. AL8/78</strain>
    </source>
</reference>
<organism evidence="2 3">
    <name type="scientific">Aegilops tauschii subsp. strangulata</name>
    <name type="common">Goatgrass</name>
    <dbReference type="NCBI Taxonomy" id="200361"/>
    <lineage>
        <taxon>Eukaryota</taxon>
        <taxon>Viridiplantae</taxon>
        <taxon>Streptophyta</taxon>
        <taxon>Embryophyta</taxon>
        <taxon>Tracheophyta</taxon>
        <taxon>Spermatophyta</taxon>
        <taxon>Magnoliopsida</taxon>
        <taxon>Liliopsida</taxon>
        <taxon>Poales</taxon>
        <taxon>Poaceae</taxon>
        <taxon>BOP clade</taxon>
        <taxon>Pooideae</taxon>
        <taxon>Triticodae</taxon>
        <taxon>Triticeae</taxon>
        <taxon>Triticinae</taxon>
        <taxon>Aegilops</taxon>
    </lineage>
</organism>
<name>A0A453FI16_AEGTS</name>
<reference evidence="3" key="1">
    <citation type="journal article" date="2014" name="Science">
        <title>Ancient hybridizations among the ancestral genomes of bread wheat.</title>
        <authorList>
            <consortium name="International Wheat Genome Sequencing Consortium,"/>
            <person name="Marcussen T."/>
            <person name="Sandve S.R."/>
            <person name="Heier L."/>
            <person name="Spannagl M."/>
            <person name="Pfeifer M."/>
            <person name="Jakobsen K.S."/>
            <person name="Wulff B.B."/>
            <person name="Steuernagel B."/>
            <person name="Mayer K.F."/>
            <person name="Olsen O.A."/>
        </authorList>
    </citation>
    <scope>NUCLEOTIDE SEQUENCE [LARGE SCALE GENOMIC DNA]</scope>
    <source>
        <strain evidence="3">cv. AL8/78</strain>
    </source>
</reference>
<reference evidence="2" key="5">
    <citation type="journal article" date="2021" name="G3 (Bethesda)">
        <title>Aegilops tauschii genome assembly Aet v5.0 features greater sequence contiguity and improved annotation.</title>
        <authorList>
            <person name="Wang L."/>
            <person name="Zhu T."/>
            <person name="Rodriguez J.C."/>
            <person name="Deal K.R."/>
            <person name="Dubcovsky J."/>
            <person name="McGuire P.E."/>
            <person name="Lux T."/>
            <person name="Spannagl M."/>
            <person name="Mayer K.F.X."/>
            <person name="Baldrich P."/>
            <person name="Meyers B.C."/>
            <person name="Huo N."/>
            <person name="Gu Y.Q."/>
            <person name="Zhou H."/>
            <person name="Devos K.M."/>
            <person name="Bennetzen J.L."/>
            <person name="Unver T."/>
            <person name="Budak H."/>
            <person name="Gulick P.J."/>
            <person name="Galiba G."/>
            <person name="Kalapos B."/>
            <person name="Nelson D.R."/>
            <person name="Li P."/>
            <person name="You F.M."/>
            <person name="Luo M.C."/>
            <person name="Dvorak J."/>
        </authorList>
    </citation>
    <scope>NUCLEOTIDE SEQUENCE [LARGE SCALE GENOMIC DNA]</scope>
    <source>
        <strain evidence="2">cv. AL8/78</strain>
    </source>
</reference>
<evidence type="ECO:0000256" key="1">
    <source>
        <dbReference type="SAM" id="MobiDB-lite"/>
    </source>
</evidence>
<dbReference type="Gramene" id="AET3Gv20681700.2">
    <property type="protein sequence ID" value="AET3Gv20681700.2"/>
    <property type="gene ID" value="AET3Gv20681700"/>
</dbReference>
<dbReference type="AlphaFoldDB" id="A0A453FI16"/>
<protein>
    <submittedName>
        <fullName evidence="2">Uncharacterized protein</fullName>
    </submittedName>
</protein>
<evidence type="ECO:0000313" key="3">
    <source>
        <dbReference type="Proteomes" id="UP000015105"/>
    </source>
</evidence>
<keyword evidence="3" id="KW-1185">Reference proteome</keyword>
<evidence type="ECO:0000313" key="2">
    <source>
        <dbReference type="EnsemblPlants" id="AET3Gv20681700.2"/>
    </source>
</evidence>
<sequence>GEMASAMAGKKMGRASYIRIKHEEERHEASWKEPEGWVFSATPRAPMSPRALASSATRSSPVAPLSRPRRTALRLLLRPPRRRPRYASTCPTYALCRLSYRVSDRGEPEAPAQEELDSVEILPSQ</sequence>
<dbReference type="EnsemblPlants" id="AET3Gv20681700.2">
    <property type="protein sequence ID" value="AET3Gv20681700.2"/>
    <property type="gene ID" value="AET3Gv20681700"/>
</dbReference>
<dbReference type="Proteomes" id="UP000015105">
    <property type="component" value="Chromosome 3D"/>
</dbReference>
<feature type="region of interest" description="Disordered" evidence="1">
    <location>
        <begin position="104"/>
        <end position="125"/>
    </location>
</feature>
<accession>A0A453FI16</accession>
<reference evidence="2" key="4">
    <citation type="submission" date="2019-03" db="UniProtKB">
        <authorList>
            <consortium name="EnsemblPlants"/>
        </authorList>
    </citation>
    <scope>IDENTIFICATION</scope>
</reference>
<reference evidence="2" key="3">
    <citation type="journal article" date="2017" name="Nature">
        <title>Genome sequence of the progenitor of the wheat D genome Aegilops tauschii.</title>
        <authorList>
            <person name="Luo M.C."/>
            <person name="Gu Y.Q."/>
            <person name="Puiu D."/>
            <person name="Wang H."/>
            <person name="Twardziok S.O."/>
            <person name="Deal K.R."/>
            <person name="Huo N."/>
            <person name="Zhu T."/>
            <person name="Wang L."/>
            <person name="Wang Y."/>
            <person name="McGuire P.E."/>
            <person name="Liu S."/>
            <person name="Long H."/>
            <person name="Ramasamy R.K."/>
            <person name="Rodriguez J.C."/>
            <person name="Van S.L."/>
            <person name="Yuan L."/>
            <person name="Wang Z."/>
            <person name="Xia Z."/>
            <person name="Xiao L."/>
            <person name="Anderson O.D."/>
            <person name="Ouyang S."/>
            <person name="Liang Y."/>
            <person name="Zimin A.V."/>
            <person name="Pertea G."/>
            <person name="Qi P."/>
            <person name="Bennetzen J.L."/>
            <person name="Dai X."/>
            <person name="Dawson M.W."/>
            <person name="Muller H.G."/>
            <person name="Kugler K."/>
            <person name="Rivarola-Duarte L."/>
            <person name="Spannagl M."/>
            <person name="Mayer K.F.X."/>
            <person name="Lu F.H."/>
            <person name="Bevan M.W."/>
            <person name="Leroy P."/>
            <person name="Li P."/>
            <person name="You F.M."/>
            <person name="Sun Q."/>
            <person name="Liu Z."/>
            <person name="Lyons E."/>
            <person name="Wicker T."/>
            <person name="Salzberg S.L."/>
            <person name="Devos K.M."/>
            <person name="Dvorak J."/>
        </authorList>
    </citation>
    <scope>NUCLEOTIDE SEQUENCE [LARGE SCALE GENOMIC DNA]</scope>
    <source>
        <strain evidence="2">cv. AL8/78</strain>
    </source>
</reference>
<proteinExistence type="predicted"/>